<keyword evidence="2" id="KW-0238">DNA-binding</keyword>
<evidence type="ECO:0008006" key="6">
    <source>
        <dbReference type="Google" id="ProtNLM"/>
    </source>
</evidence>
<dbReference type="GO" id="GO:0005634">
    <property type="term" value="C:nucleus"/>
    <property type="evidence" value="ECO:0007669"/>
    <property type="project" value="UniProtKB-SubCell"/>
</dbReference>
<evidence type="ECO:0000313" key="4">
    <source>
        <dbReference type="EMBL" id="GKU93838.1"/>
    </source>
</evidence>
<keyword evidence="5" id="KW-1185">Reference proteome</keyword>
<reference evidence="4 5" key="1">
    <citation type="journal article" date="2021" name="Commun. Biol.">
        <title>The genome of Shorea leprosula (Dipterocarpaceae) highlights the ecological relevance of drought in aseasonal tropical rainforests.</title>
        <authorList>
            <person name="Ng K.K.S."/>
            <person name="Kobayashi M.J."/>
            <person name="Fawcett J.A."/>
            <person name="Hatakeyama M."/>
            <person name="Paape T."/>
            <person name="Ng C.H."/>
            <person name="Ang C.C."/>
            <person name="Tnah L.H."/>
            <person name="Lee C.T."/>
            <person name="Nishiyama T."/>
            <person name="Sese J."/>
            <person name="O'Brien M.J."/>
            <person name="Copetti D."/>
            <person name="Mohd Noor M.I."/>
            <person name="Ong R.C."/>
            <person name="Putra M."/>
            <person name="Sireger I.Z."/>
            <person name="Indrioko S."/>
            <person name="Kosugi Y."/>
            <person name="Izuno A."/>
            <person name="Isagi Y."/>
            <person name="Lee S.L."/>
            <person name="Shimizu K.K."/>
        </authorList>
    </citation>
    <scope>NUCLEOTIDE SEQUENCE [LARGE SCALE GENOMIC DNA]</scope>
    <source>
        <strain evidence="4">214</strain>
    </source>
</reference>
<evidence type="ECO:0000256" key="3">
    <source>
        <dbReference type="ARBA" id="ARBA00023242"/>
    </source>
</evidence>
<dbReference type="Proteomes" id="UP001054252">
    <property type="component" value="Unassembled WGS sequence"/>
</dbReference>
<dbReference type="PANTHER" id="PTHR22952:SF395">
    <property type="entry name" value="ABSCISIC ACID-INSENSITIVE 5-LIKE PROTEIN 1"/>
    <property type="match status" value="1"/>
</dbReference>
<dbReference type="InterPro" id="IPR043452">
    <property type="entry name" value="BZIP46-like"/>
</dbReference>
<accession>A0AAV5I7A8</accession>
<proteinExistence type="predicted"/>
<dbReference type="PANTHER" id="PTHR22952">
    <property type="entry name" value="CAMP-RESPONSE ELEMENT BINDING PROTEIN-RELATED"/>
    <property type="match status" value="1"/>
</dbReference>
<evidence type="ECO:0000313" key="5">
    <source>
        <dbReference type="Proteomes" id="UP001054252"/>
    </source>
</evidence>
<comment type="subcellular location">
    <subcellularLocation>
        <location evidence="1">Nucleus</location>
    </subcellularLocation>
</comment>
<dbReference type="GO" id="GO:0003700">
    <property type="term" value="F:DNA-binding transcription factor activity"/>
    <property type="evidence" value="ECO:0007669"/>
    <property type="project" value="InterPro"/>
</dbReference>
<comment type="caution">
    <text evidence="4">The sequence shown here is derived from an EMBL/GenBank/DDBJ whole genome shotgun (WGS) entry which is preliminary data.</text>
</comment>
<evidence type="ECO:0000256" key="2">
    <source>
        <dbReference type="ARBA" id="ARBA00023125"/>
    </source>
</evidence>
<evidence type="ECO:0000256" key="1">
    <source>
        <dbReference type="ARBA" id="ARBA00004123"/>
    </source>
</evidence>
<organism evidence="4 5">
    <name type="scientific">Rubroshorea leprosula</name>
    <dbReference type="NCBI Taxonomy" id="152421"/>
    <lineage>
        <taxon>Eukaryota</taxon>
        <taxon>Viridiplantae</taxon>
        <taxon>Streptophyta</taxon>
        <taxon>Embryophyta</taxon>
        <taxon>Tracheophyta</taxon>
        <taxon>Spermatophyta</taxon>
        <taxon>Magnoliopsida</taxon>
        <taxon>eudicotyledons</taxon>
        <taxon>Gunneridae</taxon>
        <taxon>Pentapetalae</taxon>
        <taxon>rosids</taxon>
        <taxon>malvids</taxon>
        <taxon>Malvales</taxon>
        <taxon>Dipterocarpaceae</taxon>
        <taxon>Rubroshorea</taxon>
    </lineage>
</organism>
<dbReference type="GO" id="GO:0003677">
    <property type="term" value="F:DNA binding"/>
    <property type="evidence" value="ECO:0007669"/>
    <property type="project" value="UniProtKB-KW"/>
</dbReference>
<sequence>MGHVMASSQQNMNLVAPLQNRNVSMDASFGMGNVLGMGFQGNNFTTNGYAVTYQVFRWSKKFFGESFSNVENGNRAQFLVESSAMQNKKMIIDGPPKVVVERRQRRMIKNRESAARSQARKQVLQRYEFFPNNVITTWLNDY</sequence>
<keyword evidence="3" id="KW-0539">Nucleus</keyword>
<name>A0AAV5I7A8_9ROSI</name>
<protein>
    <recommendedName>
        <fullName evidence="6">BZIP domain-containing protein</fullName>
    </recommendedName>
</protein>
<dbReference type="EMBL" id="BPVZ01000007">
    <property type="protein sequence ID" value="GKU93838.1"/>
    <property type="molecule type" value="Genomic_DNA"/>
</dbReference>
<gene>
    <name evidence="4" type="ORF">SLEP1_g7399</name>
</gene>
<dbReference type="GO" id="GO:0045893">
    <property type="term" value="P:positive regulation of DNA-templated transcription"/>
    <property type="evidence" value="ECO:0007669"/>
    <property type="project" value="InterPro"/>
</dbReference>
<dbReference type="AlphaFoldDB" id="A0AAV5I7A8"/>